<proteinExistence type="predicted"/>
<organism evidence="2 3">
    <name type="scientific">Linum trigynum</name>
    <dbReference type="NCBI Taxonomy" id="586398"/>
    <lineage>
        <taxon>Eukaryota</taxon>
        <taxon>Viridiplantae</taxon>
        <taxon>Streptophyta</taxon>
        <taxon>Embryophyta</taxon>
        <taxon>Tracheophyta</taxon>
        <taxon>Spermatophyta</taxon>
        <taxon>Magnoliopsida</taxon>
        <taxon>eudicotyledons</taxon>
        <taxon>Gunneridae</taxon>
        <taxon>Pentapetalae</taxon>
        <taxon>rosids</taxon>
        <taxon>fabids</taxon>
        <taxon>Malpighiales</taxon>
        <taxon>Linaceae</taxon>
        <taxon>Linum</taxon>
    </lineage>
</organism>
<evidence type="ECO:0000313" key="2">
    <source>
        <dbReference type="EMBL" id="CAL1376367.1"/>
    </source>
</evidence>
<name>A0AAV2DS45_9ROSI</name>
<evidence type="ECO:0000256" key="1">
    <source>
        <dbReference type="SAM" id="MobiDB-lite"/>
    </source>
</evidence>
<gene>
    <name evidence="2" type="ORF">LTRI10_LOCUS18103</name>
</gene>
<reference evidence="2 3" key="1">
    <citation type="submission" date="2024-04" db="EMBL/GenBank/DDBJ databases">
        <authorList>
            <person name="Fracassetti M."/>
        </authorList>
    </citation>
    <scope>NUCLEOTIDE SEQUENCE [LARGE SCALE GENOMIC DNA]</scope>
</reference>
<dbReference type="EMBL" id="OZ034816">
    <property type="protein sequence ID" value="CAL1376367.1"/>
    <property type="molecule type" value="Genomic_DNA"/>
</dbReference>
<feature type="region of interest" description="Disordered" evidence="1">
    <location>
        <begin position="31"/>
        <end position="53"/>
    </location>
</feature>
<sequence length="103" mass="12165">MSQAPHHSLPEYEHLDHHLVIHPWKLQPMRKEDLPSRGHDNQSNGRMRTTLRCPIPHTHRKINLCRAQVMGQRDRGPKNTIDKKIYHFSYCWLNCRSKAGIPN</sequence>
<protein>
    <submittedName>
        <fullName evidence="2">Uncharacterized protein</fullName>
    </submittedName>
</protein>
<dbReference type="Proteomes" id="UP001497516">
    <property type="component" value="Chromosome 3"/>
</dbReference>
<accession>A0AAV2DS45</accession>
<dbReference type="AlphaFoldDB" id="A0AAV2DS45"/>
<keyword evidence="3" id="KW-1185">Reference proteome</keyword>
<evidence type="ECO:0000313" key="3">
    <source>
        <dbReference type="Proteomes" id="UP001497516"/>
    </source>
</evidence>
<feature type="compositionally biased region" description="Basic and acidic residues" evidence="1">
    <location>
        <begin position="31"/>
        <end position="40"/>
    </location>
</feature>